<proteinExistence type="predicted"/>
<accession>A0A7Z8D103</accession>
<organism evidence="1 2">
    <name type="scientific">Carnobacterium divergens</name>
    <name type="common">Lactobacillus divergens</name>
    <dbReference type="NCBI Taxonomy" id="2748"/>
    <lineage>
        <taxon>Bacteria</taxon>
        <taxon>Bacillati</taxon>
        <taxon>Bacillota</taxon>
        <taxon>Bacilli</taxon>
        <taxon>Lactobacillales</taxon>
        <taxon>Carnobacteriaceae</taxon>
        <taxon>Carnobacterium</taxon>
    </lineage>
</organism>
<dbReference type="AlphaFoldDB" id="A0A7Z8D103"/>
<sequence length="81" mass="9481">MTTDVEKQDVTTVFWTNVEWHLENKGWTWRNVFGYQGSIYKQKQSNISLAKVQEVATKLGIDDYAILFEEIPDNDERGIQI</sequence>
<evidence type="ECO:0000313" key="1">
    <source>
        <dbReference type="EMBL" id="TFJ30492.1"/>
    </source>
</evidence>
<name>A0A7Z8D103_CARDV</name>
<dbReference type="EMBL" id="NRPP01000002">
    <property type="protein sequence ID" value="TFJ30492.1"/>
    <property type="molecule type" value="Genomic_DNA"/>
</dbReference>
<evidence type="ECO:0000313" key="2">
    <source>
        <dbReference type="Proteomes" id="UP000297938"/>
    </source>
</evidence>
<comment type="caution">
    <text evidence="1">The sequence shown here is derived from an EMBL/GenBank/DDBJ whole genome shotgun (WGS) entry which is preliminary data.</text>
</comment>
<protein>
    <submittedName>
        <fullName evidence="1">Uncharacterized protein</fullName>
    </submittedName>
</protein>
<dbReference type="Proteomes" id="UP000297938">
    <property type="component" value="Unassembled WGS sequence"/>
</dbReference>
<reference evidence="1 2" key="1">
    <citation type="journal article" date="2018" name="Int. J. Food Microbiol.">
        <title>Growth of Carnobacterium spp. isolated from chilled vacuum-packaged meat under relevant acidic conditions.</title>
        <authorList>
            <person name="Zhang P."/>
            <person name="Badoni M."/>
            <person name="Ganzle M."/>
            <person name="Yang X."/>
        </authorList>
    </citation>
    <scope>NUCLEOTIDE SEQUENCE [LARGE SCALE GENOMIC DNA]</scope>
    <source>
        <strain evidence="1 2">B2</strain>
    </source>
</reference>
<dbReference type="RefSeq" id="WP_135018879.1">
    <property type="nucleotide sequence ID" value="NZ_CBCPJX010000006.1"/>
</dbReference>
<gene>
    <name evidence="1" type="ORF">CKN69_00860</name>
</gene>